<dbReference type="RefSeq" id="WP_006982940.1">
    <property type="nucleotide sequence ID" value="NZ_ABVL01000027.1"/>
</dbReference>
<dbReference type="AlphaFoldDB" id="B4D9M9"/>
<dbReference type="PANTHER" id="PTHR15910">
    <property type="entry name" value="ARCHAEMETZINCIN"/>
    <property type="match status" value="1"/>
</dbReference>
<dbReference type="PANTHER" id="PTHR15910:SF1">
    <property type="entry name" value="ARCHAEMETZINCIN-2"/>
    <property type="match status" value="1"/>
</dbReference>
<comment type="similarity">
    <text evidence="2">Belongs to the UPF0167 family.</text>
</comment>
<comment type="caution">
    <text evidence="8">The sequence shown here is derived from an EMBL/GenBank/DDBJ whole genome shotgun (WGS) entry which is preliminary data.</text>
</comment>
<dbReference type="GO" id="GO:0046872">
    <property type="term" value="F:metal ion binding"/>
    <property type="evidence" value="ECO:0007669"/>
    <property type="project" value="UniProtKB-KW"/>
</dbReference>
<proteinExistence type="inferred from homology"/>
<keyword evidence="3" id="KW-0645">Protease</keyword>
<protein>
    <submittedName>
        <fullName evidence="8">Uncharacterized protein</fullName>
    </submittedName>
</protein>
<keyword evidence="7" id="KW-0482">Metalloprotease</keyword>
<dbReference type="InterPro" id="IPR012962">
    <property type="entry name" value="Pept_M54_archaemetzincn"/>
</dbReference>
<dbReference type="InterPro" id="IPR005363">
    <property type="entry name" value="UPF0167"/>
</dbReference>
<reference evidence="8 9" key="1">
    <citation type="journal article" date="2011" name="J. Bacteriol.">
        <title>Genome sequence of Chthoniobacter flavus Ellin428, an aerobic heterotrophic soil bacterium.</title>
        <authorList>
            <person name="Kant R."/>
            <person name="van Passel M.W."/>
            <person name="Palva A."/>
            <person name="Lucas S."/>
            <person name="Lapidus A."/>
            <person name="Glavina Del Rio T."/>
            <person name="Dalin E."/>
            <person name="Tice H."/>
            <person name="Bruce D."/>
            <person name="Goodwin L."/>
            <person name="Pitluck S."/>
            <person name="Larimer F.W."/>
            <person name="Land M.L."/>
            <person name="Hauser L."/>
            <person name="Sangwan P."/>
            <person name="de Vos W.M."/>
            <person name="Janssen P.H."/>
            <person name="Smidt H."/>
        </authorList>
    </citation>
    <scope>NUCLEOTIDE SEQUENCE [LARGE SCALE GENOMIC DNA]</scope>
    <source>
        <strain evidence="8 9">Ellin428</strain>
    </source>
</reference>
<evidence type="ECO:0000256" key="3">
    <source>
        <dbReference type="ARBA" id="ARBA00022670"/>
    </source>
</evidence>
<dbReference type="STRING" id="497964.CfE428DRAFT_5619"/>
<keyword evidence="6" id="KW-0862">Zinc</keyword>
<evidence type="ECO:0000256" key="6">
    <source>
        <dbReference type="ARBA" id="ARBA00022833"/>
    </source>
</evidence>
<gene>
    <name evidence="8" type="ORF">CfE428DRAFT_5619</name>
</gene>
<dbReference type="InParanoid" id="B4D9M9"/>
<evidence type="ECO:0000256" key="7">
    <source>
        <dbReference type="ARBA" id="ARBA00023049"/>
    </source>
</evidence>
<evidence type="ECO:0000256" key="4">
    <source>
        <dbReference type="ARBA" id="ARBA00022723"/>
    </source>
</evidence>
<evidence type="ECO:0000313" key="9">
    <source>
        <dbReference type="Proteomes" id="UP000005824"/>
    </source>
</evidence>
<comment type="cofactor">
    <cofactor evidence="1">
        <name>Zn(2+)</name>
        <dbReference type="ChEBI" id="CHEBI:29105"/>
    </cofactor>
</comment>
<accession>B4D9M9</accession>
<evidence type="ECO:0000256" key="5">
    <source>
        <dbReference type="ARBA" id="ARBA00022801"/>
    </source>
</evidence>
<keyword evidence="9" id="KW-1185">Reference proteome</keyword>
<dbReference type="Proteomes" id="UP000005824">
    <property type="component" value="Unassembled WGS sequence"/>
</dbReference>
<evidence type="ECO:0000256" key="2">
    <source>
        <dbReference type="ARBA" id="ARBA00008525"/>
    </source>
</evidence>
<dbReference type="EMBL" id="ABVL01000027">
    <property type="protein sequence ID" value="EDY16810.1"/>
    <property type="molecule type" value="Genomic_DNA"/>
</dbReference>
<dbReference type="Gene3D" id="3.40.390.10">
    <property type="entry name" value="Collagenase (Catalytic Domain)"/>
    <property type="match status" value="1"/>
</dbReference>
<sequence length="121" mass="13411">MTSKLDANCIIDGAKFRARALATSLPKFRYHPDPIATGSIEASDTTCVHCTYYSCVMNGSNHLAESDSRPLHLCPVCLRKLQWSTGFDVVARYTALEKASRAAGLMDEAEWLNRQLETLSE</sequence>
<name>B4D9M9_9BACT</name>
<dbReference type="MEROPS" id="M54.002"/>
<dbReference type="Pfam" id="PF03691">
    <property type="entry name" value="UPF0167"/>
    <property type="match status" value="1"/>
</dbReference>
<dbReference type="GO" id="GO:0006508">
    <property type="term" value="P:proteolysis"/>
    <property type="evidence" value="ECO:0007669"/>
    <property type="project" value="UniProtKB-KW"/>
</dbReference>
<evidence type="ECO:0000256" key="1">
    <source>
        <dbReference type="ARBA" id="ARBA00001947"/>
    </source>
</evidence>
<dbReference type="InterPro" id="IPR024079">
    <property type="entry name" value="MetalloPept_cat_dom_sf"/>
</dbReference>
<organism evidence="8 9">
    <name type="scientific">Chthoniobacter flavus Ellin428</name>
    <dbReference type="NCBI Taxonomy" id="497964"/>
    <lineage>
        <taxon>Bacteria</taxon>
        <taxon>Pseudomonadati</taxon>
        <taxon>Verrucomicrobiota</taxon>
        <taxon>Spartobacteria</taxon>
        <taxon>Chthoniobacterales</taxon>
        <taxon>Chthoniobacteraceae</taxon>
        <taxon>Chthoniobacter</taxon>
    </lineage>
</organism>
<evidence type="ECO:0000313" key="8">
    <source>
        <dbReference type="EMBL" id="EDY16810.1"/>
    </source>
</evidence>
<dbReference type="GO" id="GO:0008237">
    <property type="term" value="F:metallopeptidase activity"/>
    <property type="evidence" value="ECO:0007669"/>
    <property type="project" value="UniProtKB-KW"/>
</dbReference>
<keyword evidence="4" id="KW-0479">Metal-binding</keyword>
<keyword evidence="5" id="KW-0378">Hydrolase</keyword>